<organism evidence="2 3">
    <name type="scientific">Daucus carota subsp. sativus</name>
    <name type="common">Carrot</name>
    <dbReference type="NCBI Taxonomy" id="79200"/>
    <lineage>
        <taxon>Eukaryota</taxon>
        <taxon>Viridiplantae</taxon>
        <taxon>Streptophyta</taxon>
        <taxon>Embryophyta</taxon>
        <taxon>Tracheophyta</taxon>
        <taxon>Spermatophyta</taxon>
        <taxon>Magnoliopsida</taxon>
        <taxon>eudicotyledons</taxon>
        <taxon>Gunneridae</taxon>
        <taxon>Pentapetalae</taxon>
        <taxon>asterids</taxon>
        <taxon>campanulids</taxon>
        <taxon>Apiales</taxon>
        <taxon>Apiaceae</taxon>
        <taxon>Apioideae</taxon>
        <taxon>Scandiceae</taxon>
        <taxon>Daucinae</taxon>
        <taxon>Daucus</taxon>
        <taxon>Daucus sect. Daucus</taxon>
    </lineage>
</organism>
<dbReference type="Pfam" id="PF23156">
    <property type="entry name" value="DUF7054"/>
    <property type="match status" value="1"/>
</dbReference>
<dbReference type="PANTHER" id="PTHR33270:SF5">
    <property type="entry name" value="GB|AAC00605.1"/>
    <property type="match status" value="1"/>
</dbReference>
<dbReference type="InterPro" id="IPR040358">
    <property type="entry name" value="At4g22758-like"/>
</dbReference>
<dbReference type="PANTHER" id="PTHR33270">
    <property type="entry name" value="BNAC05G50380D PROTEIN"/>
    <property type="match status" value="1"/>
</dbReference>
<evidence type="ECO:0000259" key="1">
    <source>
        <dbReference type="Pfam" id="PF23156"/>
    </source>
</evidence>
<gene>
    <name evidence="2" type="ORF">DCAR_0312225</name>
</gene>
<dbReference type="InterPro" id="IPR055482">
    <property type="entry name" value="DUF7054"/>
</dbReference>
<proteinExistence type="predicted"/>
<keyword evidence="3" id="KW-1185">Reference proteome</keyword>
<dbReference type="Gramene" id="KZN02002">
    <property type="protein sequence ID" value="KZN02002"/>
    <property type="gene ID" value="DCAR_010756"/>
</dbReference>
<dbReference type="OrthoDB" id="1919859at2759"/>
<evidence type="ECO:0000313" key="2">
    <source>
        <dbReference type="EMBL" id="WOG92947.1"/>
    </source>
</evidence>
<sequence length="156" mass="17596">MVLRFLSEKFRLFSQNQKEKSSAVPGREKRFLIIVNVLGSSGPIKMVVKEDDSVAAVIRAALKLYAREERLPVLGYDVNKCLLYPSHGEQNALSPNEVIAAGGGRNFLLCKKQNHRESADDVMRSSEMTALKKTSCWKTLLIKPFRNIKSLVRTRC</sequence>
<protein>
    <recommendedName>
        <fullName evidence="1">DUF7054 domain-containing protein</fullName>
    </recommendedName>
</protein>
<dbReference type="EMBL" id="CP093345">
    <property type="protein sequence ID" value="WOG92947.1"/>
    <property type="molecule type" value="Genomic_DNA"/>
</dbReference>
<evidence type="ECO:0000313" key="3">
    <source>
        <dbReference type="Proteomes" id="UP000077755"/>
    </source>
</evidence>
<reference evidence="2" key="1">
    <citation type="journal article" date="2016" name="Nat. Genet.">
        <title>A high-quality carrot genome assembly provides new insights into carotenoid accumulation and asterid genome evolution.</title>
        <authorList>
            <person name="Iorizzo M."/>
            <person name="Ellison S."/>
            <person name="Senalik D."/>
            <person name="Zeng P."/>
            <person name="Satapoomin P."/>
            <person name="Huang J."/>
            <person name="Bowman M."/>
            <person name="Iovene M."/>
            <person name="Sanseverino W."/>
            <person name="Cavagnaro P."/>
            <person name="Yildiz M."/>
            <person name="Macko-Podgorni A."/>
            <person name="Moranska E."/>
            <person name="Grzebelus E."/>
            <person name="Grzebelus D."/>
            <person name="Ashrafi H."/>
            <person name="Zheng Z."/>
            <person name="Cheng S."/>
            <person name="Spooner D."/>
            <person name="Van Deynze A."/>
            <person name="Simon P."/>
        </authorList>
    </citation>
    <scope>NUCLEOTIDE SEQUENCE</scope>
    <source>
        <tissue evidence="2">Leaf</tissue>
    </source>
</reference>
<reference evidence="2" key="2">
    <citation type="submission" date="2022-03" db="EMBL/GenBank/DDBJ databases">
        <title>Draft title - Genomic analysis of global carrot germplasm unveils the trajectory of domestication and the origin of high carotenoid orange carrot.</title>
        <authorList>
            <person name="Iorizzo M."/>
            <person name="Ellison S."/>
            <person name="Senalik D."/>
            <person name="Macko-Podgorni A."/>
            <person name="Grzebelus D."/>
            <person name="Bostan H."/>
            <person name="Rolling W."/>
            <person name="Curaba J."/>
            <person name="Simon P."/>
        </authorList>
    </citation>
    <scope>NUCLEOTIDE SEQUENCE</scope>
    <source>
        <tissue evidence="2">Leaf</tissue>
    </source>
</reference>
<accession>A0A166AVW8</accession>
<dbReference type="Proteomes" id="UP000077755">
    <property type="component" value="Chromosome 3"/>
</dbReference>
<dbReference type="AlphaFoldDB" id="A0A166AVW8"/>
<feature type="domain" description="DUF7054" evidence="1">
    <location>
        <begin position="28"/>
        <end position="110"/>
    </location>
</feature>
<name>A0A166AVW8_DAUCS</name>